<gene>
    <name evidence="13" type="primary">rstB</name>
    <name evidence="13" type="ORF">GTGU_00511</name>
</gene>
<dbReference type="PROSITE" id="PS50109">
    <property type="entry name" value="HIS_KIN"/>
    <property type="match status" value="1"/>
</dbReference>
<dbReference type="CDD" id="cd00082">
    <property type="entry name" value="HisKA"/>
    <property type="match status" value="1"/>
</dbReference>
<dbReference type="InterPro" id="IPR003660">
    <property type="entry name" value="HAMP_dom"/>
</dbReference>
<keyword evidence="10" id="KW-0472">Membrane</keyword>
<evidence type="ECO:0000256" key="2">
    <source>
        <dbReference type="ARBA" id="ARBA00004429"/>
    </source>
</evidence>
<dbReference type="GO" id="GO:0000155">
    <property type="term" value="F:phosphorelay sensor kinase activity"/>
    <property type="evidence" value="ECO:0007669"/>
    <property type="project" value="InterPro"/>
</dbReference>
<organism evidence="13 14">
    <name type="scientific">Trabulsiella guamensis ATCC 49490</name>
    <dbReference type="NCBI Taxonomy" id="1005994"/>
    <lineage>
        <taxon>Bacteria</taxon>
        <taxon>Pseudomonadati</taxon>
        <taxon>Pseudomonadota</taxon>
        <taxon>Gammaproteobacteria</taxon>
        <taxon>Enterobacterales</taxon>
        <taxon>Enterobacteriaceae</taxon>
        <taxon>Trabulsiella</taxon>
    </lineage>
</organism>
<evidence type="ECO:0000313" key="14">
    <source>
        <dbReference type="Proteomes" id="UP000028630"/>
    </source>
</evidence>
<feature type="domain" description="Histidine kinase" evidence="11">
    <location>
        <begin position="218"/>
        <end position="425"/>
    </location>
</feature>
<evidence type="ECO:0000256" key="7">
    <source>
        <dbReference type="ARBA" id="ARBA00022741"/>
    </source>
</evidence>
<evidence type="ECO:0000313" key="13">
    <source>
        <dbReference type="EMBL" id="KFC10814.1"/>
    </source>
</evidence>
<evidence type="ECO:0000256" key="9">
    <source>
        <dbReference type="ARBA" id="ARBA00022840"/>
    </source>
</evidence>
<feature type="domain" description="HAMP" evidence="12">
    <location>
        <begin position="158"/>
        <end position="210"/>
    </location>
</feature>
<dbReference type="GO" id="GO:0005524">
    <property type="term" value="F:ATP binding"/>
    <property type="evidence" value="ECO:0007669"/>
    <property type="project" value="UniProtKB-KW"/>
</dbReference>
<dbReference type="RefSeq" id="WP_038154023.1">
    <property type="nucleotide sequence ID" value="NZ_JMTB01000028.1"/>
</dbReference>
<evidence type="ECO:0000256" key="8">
    <source>
        <dbReference type="ARBA" id="ARBA00022777"/>
    </source>
</evidence>
<dbReference type="SMART" id="SM00387">
    <property type="entry name" value="HATPase_c"/>
    <property type="match status" value="1"/>
</dbReference>
<accession>A0A085AKR9</accession>
<evidence type="ECO:0000256" key="5">
    <source>
        <dbReference type="ARBA" id="ARBA00022553"/>
    </source>
</evidence>
<dbReference type="Pfam" id="PF00512">
    <property type="entry name" value="HisKA"/>
    <property type="match status" value="1"/>
</dbReference>
<dbReference type="EC" id="2.7.13.3" evidence="3"/>
<keyword evidence="7" id="KW-0547">Nucleotide-binding</keyword>
<feature type="transmembrane region" description="Helical" evidence="10">
    <location>
        <begin position="6"/>
        <end position="27"/>
    </location>
</feature>
<dbReference type="AlphaFoldDB" id="A0A085AKR9"/>
<keyword evidence="5" id="KW-0597">Phosphoprotein</keyword>
<dbReference type="SUPFAM" id="SSF55874">
    <property type="entry name" value="ATPase domain of HSP90 chaperone/DNA topoisomerase II/histidine kinase"/>
    <property type="match status" value="1"/>
</dbReference>
<dbReference type="PRINTS" id="PR00344">
    <property type="entry name" value="BCTRLSENSOR"/>
</dbReference>
<dbReference type="PROSITE" id="PS50885">
    <property type="entry name" value="HAMP"/>
    <property type="match status" value="1"/>
</dbReference>
<proteinExistence type="predicted"/>
<dbReference type="Proteomes" id="UP000028630">
    <property type="component" value="Unassembled WGS sequence"/>
</dbReference>
<dbReference type="InterPro" id="IPR003661">
    <property type="entry name" value="HisK_dim/P_dom"/>
</dbReference>
<dbReference type="SUPFAM" id="SSF47384">
    <property type="entry name" value="Homodimeric domain of signal transducing histidine kinase"/>
    <property type="match status" value="1"/>
</dbReference>
<dbReference type="EMBL" id="JMTB01000028">
    <property type="protein sequence ID" value="KFC10814.1"/>
    <property type="molecule type" value="Genomic_DNA"/>
</dbReference>
<dbReference type="SMART" id="SM00388">
    <property type="entry name" value="HisKA"/>
    <property type="match status" value="1"/>
</dbReference>
<comment type="catalytic activity">
    <reaction evidence="1">
        <text>ATP + protein L-histidine = ADP + protein N-phospho-L-histidine.</text>
        <dbReference type="EC" id="2.7.13.3"/>
    </reaction>
</comment>
<feature type="transmembrane region" description="Helical" evidence="10">
    <location>
        <begin position="136"/>
        <end position="157"/>
    </location>
</feature>
<protein>
    <recommendedName>
        <fullName evidence="3">histidine kinase</fullName>
        <ecNumber evidence="3">2.7.13.3</ecNumber>
    </recommendedName>
</protein>
<keyword evidence="10" id="KW-0812">Transmembrane</keyword>
<dbReference type="eggNOG" id="COG2205">
    <property type="taxonomic scope" value="Bacteria"/>
</dbReference>
<dbReference type="InterPro" id="IPR036890">
    <property type="entry name" value="HATPase_C_sf"/>
</dbReference>
<keyword evidence="14" id="KW-1185">Reference proteome</keyword>
<keyword evidence="9" id="KW-0067">ATP-binding</keyword>
<dbReference type="SMART" id="SM00304">
    <property type="entry name" value="HAMP"/>
    <property type="match status" value="1"/>
</dbReference>
<dbReference type="Pfam" id="PF00672">
    <property type="entry name" value="HAMP"/>
    <property type="match status" value="1"/>
</dbReference>
<name>A0A085AKR9_9ENTR</name>
<keyword evidence="6 13" id="KW-0808">Transferase</keyword>
<dbReference type="OrthoDB" id="9804645at2"/>
<keyword evidence="4" id="KW-1003">Cell membrane</keyword>
<dbReference type="PANTHER" id="PTHR44936">
    <property type="entry name" value="SENSOR PROTEIN CREC"/>
    <property type="match status" value="1"/>
</dbReference>
<keyword evidence="10" id="KW-1133">Transmembrane helix</keyword>
<dbReference type="Gene3D" id="1.10.287.130">
    <property type="match status" value="1"/>
</dbReference>
<reference evidence="14" key="1">
    <citation type="submission" date="2014-05" db="EMBL/GenBank/DDBJ databases">
        <title>ATOL: Assembling a taxonomically balanced genome-scale reconstruction of the evolutionary history of the Enterobacteriaceae.</title>
        <authorList>
            <person name="Plunkett G. III"/>
            <person name="Neeno-Eckwall E.C."/>
            <person name="Glasner J.D."/>
            <person name="Perna N.T."/>
        </authorList>
    </citation>
    <scope>NUCLEOTIDE SEQUENCE [LARGE SCALE GENOMIC DNA]</scope>
    <source>
        <strain evidence="14">ATCC 49490</strain>
    </source>
</reference>
<dbReference type="InterPro" id="IPR036097">
    <property type="entry name" value="HisK_dim/P_sf"/>
</dbReference>
<comment type="subcellular location">
    <subcellularLocation>
        <location evidence="2">Cell inner membrane</location>
        <topology evidence="2">Multi-pass membrane protein</topology>
    </subcellularLocation>
</comment>
<dbReference type="PANTHER" id="PTHR44936:SF10">
    <property type="entry name" value="SENSOR PROTEIN RSTB"/>
    <property type="match status" value="1"/>
</dbReference>
<evidence type="ECO:0000256" key="6">
    <source>
        <dbReference type="ARBA" id="ARBA00022679"/>
    </source>
</evidence>
<dbReference type="InterPro" id="IPR004358">
    <property type="entry name" value="Sig_transdc_His_kin-like_C"/>
</dbReference>
<evidence type="ECO:0000256" key="10">
    <source>
        <dbReference type="SAM" id="Phobius"/>
    </source>
</evidence>
<dbReference type="NCBIfam" id="NF007898">
    <property type="entry name" value="PRK10604.1"/>
    <property type="match status" value="1"/>
</dbReference>
<comment type="caution">
    <text evidence="13">The sequence shown here is derived from an EMBL/GenBank/DDBJ whole genome shotgun (WGS) entry which is preliminary data.</text>
</comment>
<dbReference type="GO" id="GO:0005886">
    <property type="term" value="C:plasma membrane"/>
    <property type="evidence" value="ECO:0007669"/>
    <property type="project" value="UniProtKB-SubCell"/>
</dbReference>
<dbReference type="CDD" id="cd16939">
    <property type="entry name" value="HATPase_RstB-like"/>
    <property type="match status" value="1"/>
</dbReference>
<dbReference type="CDD" id="cd06225">
    <property type="entry name" value="HAMP"/>
    <property type="match status" value="1"/>
</dbReference>
<evidence type="ECO:0000256" key="1">
    <source>
        <dbReference type="ARBA" id="ARBA00000085"/>
    </source>
</evidence>
<dbReference type="Pfam" id="PF02518">
    <property type="entry name" value="HATPase_c"/>
    <property type="match status" value="1"/>
</dbReference>
<sequence length="433" mass="49342">MKKLFVQFYLLLFVCFLVMTMLVGLVYKFTAERAGRQSLDDLMKSSLYLMRSELREIPPHEWSKTLKEMDFNLSFDLRVEPLNKFQLNDVAMKHLRGGDIVALDDQYTFIQRIPRSHYVLAVGPVPYLYFLHEMRLLDMALMALIAVSLAFPVFIWMRPHWQDMLRLEAAAQRFGEGHLAERIHFDNMSSFQRLGVTFNQMADNINTLIASKKQLIDGIAHELRTPLVRLRYRLEMSENLDEAESLALNRDISQLEGLIEELLTYARLDRPQNELTLTTPDLPLWIGAHIEDIQSVNPQRAVALSQLNRGDYGALDMRLMERVLDNLVNNALRYSNQRVEVSLILQGSRATLCVEDDGPGIAPNERERVFEPFVRLDPSRDRATGGCGLGLAIVHSIAQAMSGDVACDASHLGGARFSFSWPVYHHIPLSALA</sequence>
<dbReference type="InterPro" id="IPR050980">
    <property type="entry name" value="2C_sensor_his_kinase"/>
</dbReference>
<evidence type="ECO:0000256" key="3">
    <source>
        <dbReference type="ARBA" id="ARBA00012438"/>
    </source>
</evidence>
<keyword evidence="8 13" id="KW-0418">Kinase</keyword>
<evidence type="ECO:0000259" key="12">
    <source>
        <dbReference type="PROSITE" id="PS50885"/>
    </source>
</evidence>
<dbReference type="Gene3D" id="3.30.565.10">
    <property type="entry name" value="Histidine kinase-like ATPase, C-terminal domain"/>
    <property type="match status" value="1"/>
</dbReference>
<dbReference type="InterPro" id="IPR005467">
    <property type="entry name" value="His_kinase_dom"/>
</dbReference>
<evidence type="ECO:0000256" key="4">
    <source>
        <dbReference type="ARBA" id="ARBA00022475"/>
    </source>
</evidence>
<dbReference type="InterPro" id="IPR003594">
    <property type="entry name" value="HATPase_dom"/>
</dbReference>
<evidence type="ECO:0000259" key="11">
    <source>
        <dbReference type="PROSITE" id="PS50109"/>
    </source>
</evidence>